<keyword evidence="10 14" id="KW-0560">Oxidoreductase</keyword>
<organism evidence="15 16">
    <name type="scientific">Bicyclus anynana</name>
    <name type="common">Squinting bush brown butterfly</name>
    <dbReference type="NCBI Taxonomy" id="110368"/>
    <lineage>
        <taxon>Eukaryota</taxon>
        <taxon>Metazoa</taxon>
        <taxon>Ecdysozoa</taxon>
        <taxon>Arthropoda</taxon>
        <taxon>Hexapoda</taxon>
        <taxon>Insecta</taxon>
        <taxon>Pterygota</taxon>
        <taxon>Neoptera</taxon>
        <taxon>Endopterygota</taxon>
        <taxon>Lepidoptera</taxon>
        <taxon>Glossata</taxon>
        <taxon>Ditrysia</taxon>
        <taxon>Papilionoidea</taxon>
        <taxon>Nymphalidae</taxon>
        <taxon>Satyrinae</taxon>
        <taxon>Satyrini</taxon>
        <taxon>Mycalesina</taxon>
        <taxon>Bicyclus</taxon>
    </lineage>
</organism>
<keyword evidence="12 14" id="KW-0503">Monooxygenase</keyword>
<comment type="function">
    <text evidence="2">May be involved in the metabolism of insect hormones and in the breakdown of synthetic insecticides.</text>
</comment>
<evidence type="ECO:0000256" key="5">
    <source>
        <dbReference type="ARBA" id="ARBA00010617"/>
    </source>
</evidence>
<dbReference type="PRINTS" id="PR00385">
    <property type="entry name" value="P450"/>
</dbReference>
<keyword evidence="7 14" id="KW-0479">Metal-binding</keyword>
<keyword evidence="15" id="KW-1185">Reference proteome</keyword>
<evidence type="ECO:0000256" key="9">
    <source>
        <dbReference type="ARBA" id="ARBA00022848"/>
    </source>
</evidence>
<dbReference type="PANTHER" id="PTHR24291">
    <property type="entry name" value="CYTOCHROME P450 FAMILY 4"/>
    <property type="match status" value="1"/>
</dbReference>
<dbReference type="Gene3D" id="1.10.630.10">
    <property type="entry name" value="Cytochrome P450"/>
    <property type="match status" value="2"/>
</dbReference>
<dbReference type="InterPro" id="IPR001128">
    <property type="entry name" value="Cyt_P450"/>
</dbReference>
<dbReference type="RefSeq" id="XP_052738620.1">
    <property type="nucleotide sequence ID" value="XM_052882660.1"/>
</dbReference>
<protein>
    <submittedName>
        <fullName evidence="16">Cytochrome P450 4C1-like</fullName>
    </submittedName>
</protein>
<comment type="subcellular location">
    <subcellularLocation>
        <location evidence="4">Endoplasmic reticulum membrane</location>
        <topology evidence="4">Peripheral membrane protein</topology>
    </subcellularLocation>
    <subcellularLocation>
        <location evidence="3">Microsome membrane</location>
        <topology evidence="3">Peripheral membrane protein</topology>
    </subcellularLocation>
</comment>
<keyword evidence="8" id="KW-0256">Endoplasmic reticulum</keyword>
<comment type="cofactor">
    <cofactor evidence="1">
        <name>heme</name>
        <dbReference type="ChEBI" id="CHEBI:30413"/>
    </cofactor>
</comment>
<sequence length="421" mass="47909">MILFILVLIIAVLWTVDFRFKRRRLYTLASKISRSKDELPFIGISHKLVGNSEDLMNTFKQFSYEAMKTNGALGIWISDRFYSVMVNPMDLEAVLKTCLEKDDLHRFTQDVTGNGSIFAPVPIWRRRRKVIAAALNSKVVDSLIEIRAEQRQKLAQKLSSICGPEPDNIWPVLSAYTLDSLYDFCDKRKSIVELMINISSGKKEFTDLELREEFLVIAAAGSDTTAGTIGFTLMLLGKYPDVQQKVHEEMEEVFGDSKRPLEKEDLPNLKYLERVVKESLRLFPPAPFILRKVETDFTCPSGLIIPSGSGIIVSIFGVHRDPKYWGPDVEHFDPDRFLPERFNLQHACSYMPFSNGPRNCIGNRYGFIAVMTALTSILRDFKVVGEPEKGPVPNIRLKLEVTMKAVEGFNVQLEKRIPRHG</sequence>
<evidence type="ECO:0000256" key="8">
    <source>
        <dbReference type="ARBA" id="ARBA00022824"/>
    </source>
</evidence>
<evidence type="ECO:0000256" key="7">
    <source>
        <dbReference type="ARBA" id="ARBA00022723"/>
    </source>
</evidence>
<dbReference type="Pfam" id="PF00067">
    <property type="entry name" value="p450"/>
    <property type="match status" value="1"/>
</dbReference>
<dbReference type="Proteomes" id="UP001652582">
    <property type="component" value="Chromosome 7"/>
</dbReference>
<evidence type="ECO:0000256" key="2">
    <source>
        <dbReference type="ARBA" id="ARBA00003690"/>
    </source>
</evidence>
<comment type="similarity">
    <text evidence="5 14">Belongs to the cytochrome P450 family.</text>
</comment>
<evidence type="ECO:0000256" key="11">
    <source>
        <dbReference type="ARBA" id="ARBA00023004"/>
    </source>
</evidence>
<evidence type="ECO:0000256" key="3">
    <source>
        <dbReference type="ARBA" id="ARBA00004174"/>
    </source>
</evidence>
<dbReference type="InterPro" id="IPR050196">
    <property type="entry name" value="Cytochrome_P450_Monoox"/>
</dbReference>
<dbReference type="SUPFAM" id="SSF48264">
    <property type="entry name" value="Cytochrome P450"/>
    <property type="match status" value="1"/>
</dbReference>
<dbReference type="InterPro" id="IPR017972">
    <property type="entry name" value="Cyt_P450_CS"/>
</dbReference>
<accession>A0ABM3LHS4</accession>
<evidence type="ECO:0000256" key="4">
    <source>
        <dbReference type="ARBA" id="ARBA00004406"/>
    </source>
</evidence>
<reference evidence="16" key="1">
    <citation type="submission" date="2025-08" db="UniProtKB">
        <authorList>
            <consortium name="RefSeq"/>
        </authorList>
    </citation>
    <scope>IDENTIFICATION</scope>
</reference>
<dbReference type="InterPro" id="IPR002401">
    <property type="entry name" value="Cyt_P450_E_grp-I"/>
</dbReference>
<evidence type="ECO:0000313" key="15">
    <source>
        <dbReference type="Proteomes" id="UP001652582"/>
    </source>
</evidence>
<evidence type="ECO:0000313" key="16">
    <source>
        <dbReference type="RefSeq" id="XP_052738620.1"/>
    </source>
</evidence>
<keyword evidence="9" id="KW-0492">Microsome</keyword>
<evidence type="ECO:0000256" key="12">
    <source>
        <dbReference type="ARBA" id="ARBA00023033"/>
    </source>
</evidence>
<evidence type="ECO:0000256" key="13">
    <source>
        <dbReference type="ARBA" id="ARBA00023136"/>
    </source>
</evidence>
<keyword evidence="6 14" id="KW-0349">Heme</keyword>
<evidence type="ECO:0000256" key="10">
    <source>
        <dbReference type="ARBA" id="ARBA00023002"/>
    </source>
</evidence>
<keyword evidence="13" id="KW-0472">Membrane</keyword>
<evidence type="ECO:0000256" key="1">
    <source>
        <dbReference type="ARBA" id="ARBA00001971"/>
    </source>
</evidence>
<name>A0ABM3LHS4_BICAN</name>
<evidence type="ECO:0000256" key="14">
    <source>
        <dbReference type="RuleBase" id="RU000461"/>
    </source>
</evidence>
<dbReference type="GeneID" id="112055700"/>
<dbReference type="PRINTS" id="PR00463">
    <property type="entry name" value="EP450I"/>
</dbReference>
<proteinExistence type="inferred from homology"/>
<evidence type="ECO:0000256" key="6">
    <source>
        <dbReference type="ARBA" id="ARBA00022617"/>
    </source>
</evidence>
<keyword evidence="11 14" id="KW-0408">Iron</keyword>
<gene>
    <name evidence="16" type="primary">LOC112055700</name>
</gene>
<dbReference type="InterPro" id="IPR036396">
    <property type="entry name" value="Cyt_P450_sf"/>
</dbReference>
<dbReference type="PANTHER" id="PTHR24291:SF189">
    <property type="entry name" value="CYTOCHROME P450 4C3-RELATED"/>
    <property type="match status" value="1"/>
</dbReference>
<dbReference type="PROSITE" id="PS00086">
    <property type="entry name" value="CYTOCHROME_P450"/>
    <property type="match status" value="1"/>
</dbReference>